<dbReference type="EMBL" id="SNXZ01000001">
    <property type="protein sequence ID" value="TDQ05927.1"/>
    <property type="molecule type" value="Genomic_DNA"/>
</dbReference>
<keyword evidence="1" id="KW-0812">Transmembrane</keyword>
<protein>
    <submittedName>
        <fullName evidence="2">Uncharacterized protein</fullName>
    </submittedName>
</protein>
<organism evidence="2 3">
    <name type="scientific">Labedaea rhizosphaerae</name>
    <dbReference type="NCBI Taxonomy" id="598644"/>
    <lineage>
        <taxon>Bacteria</taxon>
        <taxon>Bacillati</taxon>
        <taxon>Actinomycetota</taxon>
        <taxon>Actinomycetes</taxon>
        <taxon>Pseudonocardiales</taxon>
        <taxon>Pseudonocardiaceae</taxon>
        <taxon>Labedaea</taxon>
    </lineage>
</organism>
<name>A0A4R6SPE7_LABRH</name>
<sequence length="122" mass="12516">MRDRGIHTDSSVRDTATHPVQTLAKLVTAFVAVPAVILLTGAGIASADTPGSGQLPFNVAGPVGIGAVVLGIFGVVIGLVRRRKLAKVIPANRPVAMAAKAQQAVTSALTTPMERVVDERVA</sequence>
<keyword evidence="1" id="KW-0472">Membrane</keyword>
<dbReference type="RefSeq" id="WP_133848593.1">
    <property type="nucleotide sequence ID" value="NZ_SNXZ01000001.1"/>
</dbReference>
<evidence type="ECO:0000256" key="1">
    <source>
        <dbReference type="SAM" id="Phobius"/>
    </source>
</evidence>
<dbReference type="AlphaFoldDB" id="A0A4R6SPE7"/>
<evidence type="ECO:0000313" key="2">
    <source>
        <dbReference type="EMBL" id="TDQ05927.1"/>
    </source>
</evidence>
<dbReference type="Proteomes" id="UP000295444">
    <property type="component" value="Unassembled WGS sequence"/>
</dbReference>
<keyword evidence="3" id="KW-1185">Reference proteome</keyword>
<feature type="transmembrane region" description="Helical" evidence="1">
    <location>
        <begin position="59"/>
        <end position="80"/>
    </location>
</feature>
<comment type="caution">
    <text evidence="2">The sequence shown here is derived from an EMBL/GenBank/DDBJ whole genome shotgun (WGS) entry which is preliminary data.</text>
</comment>
<keyword evidence="1" id="KW-1133">Transmembrane helix</keyword>
<gene>
    <name evidence="2" type="ORF">EV186_1011905</name>
</gene>
<feature type="transmembrane region" description="Helical" evidence="1">
    <location>
        <begin position="26"/>
        <end position="47"/>
    </location>
</feature>
<reference evidence="2 3" key="1">
    <citation type="submission" date="2019-03" db="EMBL/GenBank/DDBJ databases">
        <title>Genomic Encyclopedia of Type Strains, Phase IV (KMG-IV): sequencing the most valuable type-strain genomes for metagenomic binning, comparative biology and taxonomic classification.</title>
        <authorList>
            <person name="Goeker M."/>
        </authorList>
    </citation>
    <scope>NUCLEOTIDE SEQUENCE [LARGE SCALE GENOMIC DNA]</scope>
    <source>
        <strain evidence="2 3">DSM 45361</strain>
    </source>
</reference>
<accession>A0A4R6SPE7</accession>
<evidence type="ECO:0000313" key="3">
    <source>
        <dbReference type="Proteomes" id="UP000295444"/>
    </source>
</evidence>
<proteinExistence type="predicted"/>